<dbReference type="AlphaFoldDB" id="A0A2V5HRH6"/>
<feature type="compositionally biased region" description="Polar residues" evidence="1">
    <location>
        <begin position="93"/>
        <end position="102"/>
    </location>
</feature>
<feature type="region of interest" description="Disordered" evidence="1">
    <location>
        <begin position="93"/>
        <end position="116"/>
    </location>
</feature>
<accession>A0A2V5HRH6</accession>
<organism evidence="2 3">
    <name type="scientific">Aspergillus indologenus CBS 114.80</name>
    <dbReference type="NCBI Taxonomy" id="1450541"/>
    <lineage>
        <taxon>Eukaryota</taxon>
        <taxon>Fungi</taxon>
        <taxon>Dikarya</taxon>
        <taxon>Ascomycota</taxon>
        <taxon>Pezizomycotina</taxon>
        <taxon>Eurotiomycetes</taxon>
        <taxon>Eurotiomycetidae</taxon>
        <taxon>Eurotiales</taxon>
        <taxon>Aspergillaceae</taxon>
        <taxon>Aspergillus</taxon>
        <taxon>Aspergillus subgen. Circumdati</taxon>
    </lineage>
</organism>
<evidence type="ECO:0000256" key="1">
    <source>
        <dbReference type="SAM" id="MobiDB-lite"/>
    </source>
</evidence>
<reference evidence="2 3" key="1">
    <citation type="submission" date="2018-02" db="EMBL/GenBank/DDBJ databases">
        <title>The genomes of Aspergillus section Nigri reveals drivers in fungal speciation.</title>
        <authorList>
            <consortium name="DOE Joint Genome Institute"/>
            <person name="Vesth T.C."/>
            <person name="Nybo J."/>
            <person name="Theobald S."/>
            <person name="Brandl J."/>
            <person name="Frisvad J.C."/>
            <person name="Nielsen K.F."/>
            <person name="Lyhne E.K."/>
            <person name="Kogle M.E."/>
            <person name="Kuo A."/>
            <person name="Riley R."/>
            <person name="Clum A."/>
            <person name="Nolan M."/>
            <person name="Lipzen A."/>
            <person name="Salamov A."/>
            <person name="Henrissat B."/>
            <person name="Wiebenga A."/>
            <person name="De vries R.P."/>
            <person name="Grigoriev I.V."/>
            <person name="Mortensen U.H."/>
            <person name="Andersen M.R."/>
            <person name="Baker S.E."/>
        </authorList>
    </citation>
    <scope>NUCLEOTIDE SEQUENCE [LARGE SCALE GENOMIC DNA]</scope>
    <source>
        <strain evidence="2 3">CBS 114.80</strain>
    </source>
</reference>
<feature type="region of interest" description="Disordered" evidence="1">
    <location>
        <begin position="1"/>
        <end position="36"/>
    </location>
</feature>
<gene>
    <name evidence="2" type="ORF">BP00DRAFT_115576</name>
</gene>
<sequence>MVGGEGKAREREEEKRARAGDVGRATKPARTREGCRNAVIKHREGRGRGRIVKKLRKHTSQLSLSSLSFLLSSIWMYFSRVVKRISSTYSHKLTSNSNSLKHSGQSGGQQSKGETL</sequence>
<feature type="compositionally biased region" description="Basic and acidic residues" evidence="1">
    <location>
        <begin position="1"/>
        <end position="21"/>
    </location>
</feature>
<proteinExistence type="predicted"/>
<evidence type="ECO:0000313" key="2">
    <source>
        <dbReference type="EMBL" id="PYI25262.1"/>
    </source>
</evidence>
<dbReference type="EMBL" id="KZ825663">
    <property type="protein sequence ID" value="PYI25262.1"/>
    <property type="molecule type" value="Genomic_DNA"/>
</dbReference>
<dbReference type="Proteomes" id="UP000248817">
    <property type="component" value="Unassembled WGS sequence"/>
</dbReference>
<evidence type="ECO:0000313" key="3">
    <source>
        <dbReference type="Proteomes" id="UP000248817"/>
    </source>
</evidence>
<name>A0A2V5HRH6_9EURO</name>
<keyword evidence="3" id="KW-1185">Reference proteome</keyword>
<protein>
    <submittedName>
        <fullName evidence="2">Uncharacterized protein</fullName>
    </submittedName>
</protein>